<accession>A0A8A7K8Z2</accession>
<dbReference type="PANTHER" id="PTHR43626:SF4">
    <property type="entry name" value="GCN5-RELATED N-ACETYLTRANSFERASE 2, CHLOROPLASTIC"/>
    <property type="match status" value="1"/>
</dbReference>
<dbReference type="InterPro" id="IPR045039">
    <property type="entry name" value="NSI-like"/>
</dbReference>
<dbReference type="AlphaFoldDB" id="A0A8A7K8Z2"/>
<keyword evidence="5" id="KW-1185">Reference proteome</keyword>
<dbReference type="Pfam" id="PF00583">
    <property type="entry name" value="Acetyltransf_1"/>
    <property type="match status" value="1"/>
</dbReference>
<proteinExistence type="predicted"/>
<dbReference type="InterPro" id="IPR016181">
    <property type="entry name" value="Acyl_CoA_acyltransferase"/>
</dbReference>
<protein>
    <submittedName>
        <fullName evidence="4">GNAT family N-acetyltransferase</fullName>
    </submittedName>
</protein>
<dbReference type="GO" id="GO:0005737">
    <property type="term" value="C:cytoplasm"/>
    <property type="evidence" value="ECO:0007669"/>
    <property type="project" value="TreeGrafter"/>
</dbReference>
<keyword evidence="1" id="KW-0808">Transferase</keyword>
<dbReference type="GO" id="GO:0008080">
    <property type="term" value="F:N-acetyltransferase activity"/>
    <property type="evidence" value="ECO:0007669"/>
    <property type="project" value="InterPro"/>
</dbReference>
<keyword evidence="2" id="KW-0012">Acyltransferase</keyword>
<organism evidence="4 5">
    <name type="scientific">Iocasia fonsfrigidae</name>
    <dbReference type="NCBI Taxonomy" id="2682810"/>
    <lineage>
        <taxon>Bacteria</taxon>
        <taxon>Bacillati</taxon>
        <taxon>Bacillota</taxon>
        <taxon>Clostridia</taxon>
        <taxon>Halanaerobiales</taxon>
        <taxon>Halanaerobiaceae</taxon>
        <taxon>Iocasia</taxon>
    </lineage>
</organism>
<name>A0A8A7K8Z2_9FIRM</name>
<dbReference type="CDD" id="cd04301">
    <property type="entry name" value="NAT_SF"/>
    <property type="match status" value="1"/>
</dbReference>
<reference evidence="4" key="1">
    <citation type="submission" date="2019-12" db="EMBL/GenBank/DDBJ databases">
        <authorList>
            <person name="zhang j."/>
            <person name="sun C.M."/>
        </authorList>
    </citation>
    <scope>NUCLEOTIDE SEQUENCE</scope>
    <source>
        <strain evidence="4">NS-1</strain>
    </source>
</reference>
<dbReference type="EMBL" id="CP046640">
    <property type="protein sequence ID" value="QTL96585.1"/>
    <property type="molecule type" value="Genomic_DNA"/>
</dbReference>
<gene>
    <name evidence="4" type="ORF">GM661_00660</name>
</gene>
<dbReference type="SUPFAM" id="SSF55729">
    <property type="entry name" value="Acyl-CoA N-acyltransferases (Nat)"/>
    <property type="match status" value="1"/>
</dbReference>
<evidence type="ECO:0000256" key="2">
    <source>
        <dbReference type="ARBA" id="ARBA00023315"/>
    </source>
</evidence>
<dbReference type="InterPro" id="IPR000182">
    <property type="entry name" value="GNAT_dom"/>
</dbReference>
<dbReference type="Proteomes" id="UP000665020">
    <property type="component" value="Chromosome"/>
</dbReference>
<dbReference type="Gene3D" id="3.40.630.30">
    <property type="match status" value="1"/>
</dbReference>
<evidence type="ECO:0000313" key="5">
    <source>
        <dbReference type="Proteomes" id="UP000665020"/>
    </source>
</evidence>
<feature type="domain" description="N-acetyltransferase" evidence="3">
    <location>
        <begin position="3"/>
        <end position="134"/>
    </location>
</feature>
<dbReference type="RefSeq" id="WP_230868303.1">
    <property type="nucleotide sequence ID" value="NZ_CP046640.1"/>
</dbReference>
<evidence type="ECO:0000313" key="4">
    <source>
        <dbReference type="EMBL" id="QTL96585.1"/>
    </source>
</evidence>
<evidence type="ECO:0000259" key="3">
    <source>
        <dbReference type="PROSITE" id="PS51186"/>
    </source>
</evidence>
<dbReference type="PANTHER" id="PTHR43626">
    <property type="entry name" value="ACYL-COA N-ACYLTRANSFERASE"/>
    <property type="match status" value="1"/>
</dbReference>
<evidence type="ECO:0000256" key="1">
    <source>
        <dbReference type="ARBA" id="ARBA00022679"/>
    </source>
</evidence>
<sequence length="134" mass="15396">MKIAYKTRKEFAIQQLQELFLSVEWSSGDYPDKLQAAMKNSHTVFSAWDKKKLVGLINCLSDGVMTAYIHYLLVRPEYQGKGIGKELVNLMIKKYQDCACKVLIAYDDEIGFYKRCGFEIGEGETPMFITYLTI</sequence>
<dbReference type="PROSITE" id="PS51186">
    <property type="entry name" value="GNAT"/>
    <property type="match status" value="1"/>
</dbReference>
<dbReference type="KEGG" id="ifn:GM661_00660"/>